<feature type="compositionally biased region" description="Basic and acidic residues" evidence="1">
    <location>
        <begin position="1"/>
        <end position="10"/>
    </location>
</feature>
<dbReference type="Proteomes" id="UP000199031">
    <property type="component" value="Unassembled WGS sequence"/>
</dbReference>
<dbReference type="OrthoDB" id="678433at2"/>
<dbReference type="AlphaFoldDB" id="A0A1I5ZB03"/>
<feature type="compositionally biased region" description="Basic and acidic residues" evidence="1">
    <location>
        <begin position="45"/>
        <end position="68"/>
    </location>
</feature>
<evidence type="ECO:0000256" key="1">
    <source>
        <dbReference type="SAM" id="MobiDB-lite"/>
    </source>
</evidence>
<organism evidence="2 3">
    <name type="scientific">Parafilimonas terrae</name>
    <dbReference type="NCBI Taxonomy" id="1465490"/>
    <lineage>
        <taxon>Bacteria</taxon>
        <taxon>Pseudomonadati</taxon>
        <taxon>Bacteroidota</taxon>
        <taxon>Chitinophagia</taxon>
        <taxon>Chitinophagales</taxon>
        <taxon>Chitinophagaceae</taxon>
        <taxon>Parafilimonas</taxon>
    </lineage>
</organism>
<protein>
    <submittedName>
        <fullName evidence="2">Uncharacterized protein</fullName>
    </submittedName>
</protein>
<proteinExistence type="predicted"/>
<dbReference type="EMBL" id="FOXQ01000018">
    <property type="protein sequence ID" value="SFQ53558.1"/>
    <property type="molecule type" value="Genomic_DNA"/>
</dbReference>
<evidence type="ECO:0000313" key="2">
    <source>
        <dbReference type="EMBL" id="SFQ53558.1"/>
    </source>
</evidence>
<name>A0A1I5ZB03_9BACT</name>
<reference evidence="2 3" key="1">
    <citation type="submission" date="2016-10" db="EMBL/GenBank/DDBJ databases">
        <authorList>
            <person name="de Groot N.N."/>
        </authorList>
    </citation>
    <scope>NUCLEOTIDE SEQUENCE [LARGE SCALE GENOMIC DNA]</scope>
    <source>
        <strain evidence="2 3">DSM 28286</strain>
    </source>
</reference>
<accession>A0A1I5ZB03</accession>
<feature type="region of interest" description="Disordered" evidence="1">
    <location>
        <begin position="1"/>
        <end position="68"/>
    </location>
</feature>
<dbReference type="RefSeq" id="WP_090662987.1">
    <property type="nucleotide sequence ID" value="NZ_FOXQ01000018.1"/>
</dbReference>
<keyword evidence="3" id="KW-1185">Reference proteome</keyword>
<evidence type="ECO:0000313" key="3">
    <source>
        <dbReference type="Proteomes" id="UP000199031"/>
    </source>
</evidence>
<gene>
    <name evidence="2" type="ORF">SAMN05444277_11860</name>
</gene>
<sequence>MADEKREKVQPDNSNKNAGSKPDPETLNTTDPQEHMRGPFSSVMHKIEEKAKENDQKDKEDPEIRTIK</sequence>